<sequence length="1183" mass="132382">MPPQPGLTEASRIFLSTYNQKFEESQQIKLAEMDKGKKKSNKDEFDNAVKGNEEIRNMTYHKMNMNQLEESLETRIIELKGLTKDQATVKLETIGPNALTEKKAIPWYLAFLEEMTGFFSLLLWFGAILCFIGYAIDSSDPSNLYLGIVLAVVTFVTGCFSYYQSSKSAALMAQFKNFIPPKALVIRDGAESSIEASKLVPGDVIKVKGGENIPADIRVVECHEMKVNNASLTGESDDLLRKVEHTADNPLETANLAFFGTSCTFGNGVGVVINTGDRTVIGQIANLAQSAQTSETPLSTEIDRFIKIISAVAIVLGISFFILGIIYGYDIITNLVFAIGIIVANVPEGLLATVTVSLALTAKRMAGKKVLVKNLESVETLGSTSCICSDKTGTLTQNVMTVSSLWYSGELRDASVNYQTYKQSKGEVEIDYNPDDATCNELIRTVILGTKAFFEYTPTEETIKRKIGKKLGKNPKKLSNDEYEENKDEAERDLKQEELEKPFQVRQTEGDASESGLIKFVQPIKDIENYRHEFPVHSYKLKEKSGEEVTVTCEIPFNSFKKYNLMIRDLKNEKSGNSFLLIMKGAPERIWGRCNKILVNGEVREINEYWDKRFEEANATLGKNGERVLAFANIYLNEKEYKSGSQFVMKEELKNYPMENLTFVGLVALNDPPRVYVDHSVDKCRKAGIKVIMVTGDQPVTAAAIAKKVNIISRGAKVNVDMIEEGMDPEKAFEECDALVIHGDELARRHAQQEQYNENDPEKGRFLLNWISKREVVFARTTPSQKLIIVDACQRAGHVVAVTGDGVNDSPAIKKANIGIAMGSGSDVAKNAADMIILDDDFSSIVNGVEEGRLIFDNLKKSIAYTLSSNIPEIAPFIMFILAQMPLPLTTVMILCIDLGTDMIPAISFAYENPELDIMLRHPRSAKRDHLVNTKLISFSYLQIGIIQASAGFYTHFIVMHDYGFKPGTLFGLVTEKGTLPNNFDVYTPSDGTTTTTIRGNTAVDTNKYEEFDFNSNDDNDVDLRLYFHNIGPHHWSECRWDSDAPKWWRKNIVDDEKEICWRSQALRYAQCAYLVSIVVVQWADLMICKTRSLSISQQGMKNNFANFGLIFETVLVAILCYVPWLNIALGTRMLASPHFGVPSFPFFTVIFFYDEGRKSLLRAGIDKDTGRIRGWVAQNTYY</sequence>
<dbReference type="Pfam" id="PF00122">
    <property type="entry name" value="E1-E2_ATPase"/>
    <property type="match status" value="1"/>
</dbReference>
<comment type="similarity">
    <text evidence="10">Belongs to the cation transport ATPase (P-type) (TC 3.A.3) family.</text>
</comment>
<feature type="domain" description="Cation-transporting P-type ATPase N-terminal" evidence="13">
    <location>
        <begin position="59"/>
        <end position="135"/>
    </location>
</feature>
<dbReference type="Proteomes" id="UP001295684">
    <property type="component" value="Unassembled WGS sequence"/>
</dbReference>
<dbReference type="Pfam" id="PF08282">
    <property type="entry name" value="Hydrolase_3"/>
    <property type="match status" value="1"/>
</dbReference>
<keyword evidence="2" id="KW-1003">Cell membrane</keyword>
<dbReference type="PANTHER" id="PTHR43294">
    <property type="entry name" value="SODIUM/POTASSIUM-TRANSPORTING ATPASE SUBUNIT ALPHA"/>
    <property type="match status" value="1"/>
</dbReference>
<dbReference type="Gene3D" id="2.70.150.10">
    <property type="entry name" value="Calcium-transporting ATPase, cytoplasmic transduction domain A"/>
    <property type="match status" value="1"/>
</dbReference>
<dbReference type="InterPro" id="IPR036412">
    <property type="entry name" value="HAD-like_sf"/>
</dbReference>
<dbReference type="SUPFAM" id="SSF81660">
    <property type="entry name" value="Metal cation-transporting ATPase, ATP-binding domain N"/>
    <property type="match status" value="1"/>
</dbReference>
<comment type="caution">
    <text evidence="14">The sequence shown here is derived from an EMBL/GenBank/DDBJ whole genome shotgun (WGS) entry which is preliminary data.</text>
</comment>
<dbReference type="SUPFAM" id="SSF56784">
    <property type="entry name" value="HAD-like"/>
    <property type="match status" value="1"/>
</dbReference>
<dbReference type="GO" id="GO:0030007">
    <property type="term" value="P:intracellular potassium ion homeostasis"/>
    <property type="evidence" value="ECO:0007669"/>
    <property type="project" value="TreeGrafter"/>
</dbReference>
<dbReference type="PROSITE" id="PS00154">
    <property type="entry name" value="ATPASE_E1_E2"/>
    <property type="match status" value="1"/>
</dbReference>
<dbReference type="InterPro" id="IPR023214">
    <property type="entry name" value="HAD_sf"/>
</dbReference>
<feature type="transmembrane region" description="Helical" evidence="12">
    <location>
        <begin position="118"/>
        <end position="136"/>
    </location>
</feature>
<dbReference type="InterPro" id="IPR018303">
    <property type="entry name" value="ATPase_P-typ_P_site"/>
</dbReference>
<dbReference type="InterPro" id="IPR059000">
    <property type="entry name" value="ATPase_P-type_domA"/>
</dbReference>
<feature type="transmembrane region" description="Helical" evidence="12">
    <location>
        <begin position="1137"/>
        <end position="1154"/>
    </location>
</feature>
<feature type="transmembrane region" description="Helical" evidence="12">
    <location>
        <begin position="1105"/>
        <end position="1125"/>
    </location>
</feature>
<dbReference type="Pfam" id="PF13246">
    <property type="entry name" value="Cation_ATPase"/>
    <property type="match status" value="1"/>
</dbReference>
<dbReference type="Gene3D" id="3.40.1110.10">
    <property type="entry name" value="Calcium-transporting ATPase, cytoplasmic domain N"/>
    <property type="match status" value="1"/>
</dbReference>
<dbReference type="Pfam" id="PF00690">
    <property type="entry name" value="Cation_ATPase_N"/>
    <property type="match status" value="1"/>
</dbReference>
<evidence type="ECO:0000313" key="15">
    <source>
        <dbReference type="Proteomes" id="UP001295684"/>
    </source>
</evidence>
<evidence type="ECO:0000259" key="13">
    <source>
        <dbReference type="SMART" id="SM00831"/>
    </source>
</evidence>
<evidence type="ECO:0000256" key="1">
    <source>
        <dbReference type="ARBA" id="ARBA00004651"/>
    </source>
</evidence>
<evidence type="ECO:0000256" key="10">
    <source>
        <dbReference type="ARBA" id="ARBA00038148"/>
    </source>
</evidence>
<dbReference type="Gene3D" id="3.40.50.1000">
    <property type="entry name" value="HAD superfamily/HAD-like"/>
    <property type="match status" value="1"/>
</dbReference>
<keyword evidence="6" id="KW-1278">Translocase</keyword>
<dbReference type="PRINTS" id="PR00119">
    <property type="entry name" value="CATATPASE"/>
</dbReference>
<dbReference type="InterPro" id="IPR050510">
    <property type="entry name" value="Cation_transp_ATPase_P-type"/>
</dbReference>
<dbReference type="Gene3D" id="1.20.1110.10">
    <property type="entry name" value="Calcium-transporting ATPase, transmembrane domain"/>
    <property type="match status" value="2"/>
</dbReference>
<feature type="transmembrane region" description="Helical" evidence="12">
    <location>
        <begin position="335"/>
        <end position="360"/>
    </location>
</feature>
<gene>
    <name evidence="14" type="ORF">ECRASSUSDP1_LOCUS11956</name>
</gene>
<keyword evidence="7 12" id="KW-1133">Transmembrane helix</keyword>
<keyword evidence="15" id="KW-1185">Reference proteome</keyword>
<dbReference type="SFLD" id="SFLDG00002">
    <property type="entry name" value="C1.7:_P-type_atpase_like"/>
    <property type="match status" value="1"/>
</dbReference>
<dbReference type="AlphaFoldDB" id="A0AAD1USL3"/>
<dbReference type="InterPro" id="IPR023298">
    <property type="entry name" value="ATPase_P-typ_TM_dom_sf"/>
</dbReference>
<dbReference type="SFLD" id="SFLDS00003">
    <property type="entry name" value="Haloacid_Dehalogenase"/>
    <property type="match status" value="1"/>
</dbReference>
<comment type="subcellular location">
    <subcellularLocation>
        <location evidence="1">Cell membrane</location>
        <topology evidence="1">Multi-pass membrane protein</topology>
    </subcellularLocation>
</comment>
<evidence type="ECO:0000256" key="5">
    <source>
        <dbReference type="ARBA" id="ARBA00022840"/>
    </source>
</evidence>
<dbReference type="InterPro" id="IPR006068">
    <property type="entry name" value="ATPase_P-typ_cation-transptr_C"/>
</dbReference>
<dbReference type="GO" id="GO:0005391">
    <property type="term" value="F:P-type sodium:potassium-exchanging transporter activity"/>
    <property type="evidence" value="ECO:0007669"/>
    <property type="project" value="TreeGrafter"/>
</dbReference>
<protein>
    <recommendedName>
        <fullName evidence="13">Cation-transporting P-type ATPase N-terminal domain-containing protein</fullName>
    </recommendedName>
</protein>
<dbReference type="FunFam" id="2.70.150.10:FF:000003">
    <property type="entry name" value="Sodium/potassium-transporting ATPase subunit alpha"/>
    <property type="match status" value="1"/>
</dbReference>
<evidence type="ECO:0000256" key="12">
    <source>
        <dbReference type="SAM" id="Phobius"/>
    </source>
</evidence>
<feature type="transmembrane region" description="Helical" evidence="12">
    <location>
        <begin position="308"/>
        <end position="329"/>
    </location>
</feature>
<keyword evidence="5" id="KW-0067">ATP-binding</keyword>
<dbReference type="GO" id="GO:1902600">
    <property type="term" value="P:proton transmembrane transport"/>
    <property type="evidence" value="ECO:0007669"/>
    <property type="project" value="TreeGrafter"/>
</dbReference>
<evidence type="ECO:0000256" key="7">
    <source>
        <dbReference type="ARBA" id="ARBA00022989"/>
    </source>
</evidence>
<dbReference type="GO" id="GO:0006883">
    <property type="term" value="P:intracellular sodium ion homeostasis"/>
    <property type="evidence" value="ECO:0007669"/>
    <property type="project" value="TreeGrafter"/>
</dbReference>
<feature type="compositionally biased region" description="Basic and acidic residues" evidence="11">
    <location>
        <begin position="489"/>
        <end position="503"/>
    </location>
</feature>
<accession>A0AAD1USL3</accession>
<dbReference type="FunFam" id="1.20.1110.10:FF:000095">
    <property type="entry name" value="Sodium/potassium-transporting ATPase subunit alpha-1"/>
    <property type="match status" value="1"/>
</dbReference>
<evidence type="ECO:0000256" key="6">
    <source>
        <dbReference type="ARBA" id="ARBA00022967"/>
    </source>
</evidence>
<evidence type="ECO:0000256" key="9">
    <source>
        <dbReference type="ARBA" id="ARBA00023136"/>
    </source>
</evidence>
<evidence type="ECO:0000256" key="2">
    <source>
        <dbReference type="ARBA" id="ARBA00022475"/>
    </source>
</evidence>
<evidence type="ECO:0000313" key="14">
    <source>
        <dbReference type="EMBL" id="CAI2370639.1"/>
    </source>
</evidence>
<organism evidence="14 15">
    <name type="scientific">Euplotes crassus</name>
    <dbReference type="NCBI Taxonomy" id="5936"/>
    <lineage>
        <taxon>Eukaryota</taxon>
        <taxon>Sar</taxon>
        <taxon>Alveolata</taxon>
        <taxon>Ciliophora</taxon>
        <taxon>Intramacronucleata</taxon>
        <taxon>Spirotrichea</taxon>
        <taxon>Hypotrichia</taxon>
        <taxon>Euplotida</taxon>
        <taxon>Euplotidae</taxon>
        <taxon>Moneuplotes</taxon>
    </lineage>
</organism>
<dbReference type="GO" id="GO:0005524">
    <property type="term" value="F:ATP binding"/>
    <property type="evidence" value="ECO:0007669"/>
    <property type="project" value="UniProtKB-KW"/>
</dbReference>
<dbReference type="PANTHER" id="PTHR43294:SF21">
    <property type="entry name" value="CATION TRANSPORTING ATPASE"/>
    <property type="match status" value="1"/>
</dbReference>
<feature type="transmembrane region" description="Helical" evidence="12">
    <location>
        <begin position="142"/>
        <end position="163"/>
    </location>
</feature>
<feature type="region of interest" description="Disordered" evidence="11">
    <location>
        <begin position="474"/>
        <end position="509"/>
    </location>
</feature>
<dbReference type="InterPro" id="IPR008250">
    <property type="entry name" value="ATPase_P-typ_transduc_dom_A_sf"/>
</dbReference>
<evidence type="ECO:0000256" key="8">
    <source>
        <dbReference type="ARBA" id="ARBA00023065"/>
    </source>
</evidence>
<dbReference type="SMART" id="SM00831">
    <property type="entry name" value="Cation_ATPase_N"/>
    <property type="match status" value="1"/>
</dbReference>
<dbReference type="GO" id="GO:0005886">
    <property type="term" value="C:plasma membrane"/>
    <property type="evidence" value="ECO:0007669"/>
    <property type="project" value="UniProtKB-SubCell"/>
</dbReference>
<dbReference type="GO" id="GO:0016887">
    <property type="term" value="F:ATP hydrolysis activity"/>
    <property type="evidence" value="ECO:0007669"/>
    <property type="project" value="InterPro"/>
</dbReference>
<keyword evidence="3 12" id="KW-0812">Transmembrane</keyword>
<dbReference type="GO" id="GO:1990573">
    <property type="term" value="P:potassium ion import across plasma membrane"/>
    <property type="evidence" value="ECO:0007669"/>
    <property type="project" value="TreeGrafter"/>
</dbReference>
<keyword evidence="8" id="KW-0406">Ion transport</keyword>
<keyword evidence="8" id="KW-0813">Transport</keyword>
<dbReference type="InterPro" id="IPR044492">
    <property type="entry name" value="P_typ_ATPase_HD_dom"/>
</dbReference>
<evidence type="ECO:0000256" key="3">
    <source>
        <dbReference type="ARBA" id="ARBA00022692"/>
    </source>
</evidence>
<evidence type="ECO:0000256" key="4">
    <source>
        <dbReference type="ARBA" id="ARBA00022741"/>
    </source>
</evidence>
<dbReference type="SFLD" id="SFLDF00027">
    <property type="entry name" value="p-type_atpase"/>
    <property type="match status" value="1"/>
</dbReference>
<dbReference type="SUPFAM" id="SSF81665">
    <property type="entry name" value="Calcium ATPase, transmembrane domain M"/>
    <property type="match status" value="1"/>
</dbReference>
<dbReference type="EMBL" id="CAMPGE010011836">
    <property type="protein sequence ID" value="CAI2370639.1"/>
    <property type="molecule type" value="Genomic_DNA"/>
</dbReference>
<dbReference type="GO" id="GO:0036376">
    <property type="term" value="P:sodium ion export across plasma membrane"/>
    <property type="evidence" value="ECO:0007669"/>
    <property type="project" value="TreeGrafter"/>
</dbReference>
<dbReference type="NCBIfam" id="TIGR01494">
    <property type="entry name" value="ATPase_P-type"/>
    <property type="match status" value="2"/>
</dbReference>
<dbReference type="SUPFAM" id="SSF81653">
    <property type="entry name" value="Calcium ATPase, transduction domain A"/>
    <property type="match status" value="1"/>
</dbReference>
<dbReference type="InterPro" id="IPR001757">
    <property type="entry name" value="P_typ_ATPase"/>
</dbReference>
<keyword evidence="4" id="KW-0547">Nucleotide-binding</keyword>
<dbReference type="InterPro" id="IPR004014">
    <property type="entry name" value="ATPase_P-typ_cation-transptr_N"/>
</dbReference>
<dbReference type="Pfam" id="PF00689">
    <property type="entry name" value="Cation_ATPase_C"/>
    <property type="match status" value="1"/>
</dbReference>
<dbReference type="PRINTS" id="PR00121">
    <property type="entry name" value="NAKATPASE"/>
</dbReference>
<keyword evidence="9 12" id="KW-0472">Membrane</keyword>
<proteinExistence type="inferred from homology"/>
<reference evidence="14" key="1">
    <citation type="submission" date="2023-07" db="EMBL/GenBank/DDBJ databases">
        <authorList>
            <consortium name="AG Swart"/>
            <person name="Singh M."/>
            <person name="Singh A."/>
            <person name="Seah K."/>
            <person name="Emmerich C."/>
        </authorList>
    </citation>
    <scope>NUCLEOTIDE SEQUENCE</scope>
    <source>
        <strain evidence="14">DP1</strain>
    </source>
</reference>
<name>A0AAD1USL3_EUPCR</name>
<evidence type="ECO:0000256" key="11">
    <source>
        <dbReference type="SAM" id="MobiDB-lite"/>
    </source>
</evidence>
<dbReference type="InterPro" id="IPR023299">
    <property type="entry name" value="ATPase_P-typ_cyto_dom_N"/>
</dbReference>
<dbReference type="FunFam" id="3.40.50.1000:FF:000083">
    <property type="entry name" value="Sodium/potassium-transporting ATPase subunit alpha"/>
    <property type="match status" value="1"/>
</dbReference>